<dbReference type="PANTHER" id="PTHR13490">
    <property type="entry name" value="MITOCHONDRIAL 28S RIBOSOMAL PROTEIN S28"/>
    <property type="match status" value="1"/>
</dbReference>
<name>A0ABR0KKJ1_9EURO</name>
<evidence type="ECO:0000313" key="2">
    <source>
        <dbReference type="EMBL" id="KAK5099109.1"/>
    </source>
</evidence>
<feature type="domain" description="Small ribosomal subunit protein mS35 mitochondrial conserved" evidence="1">
    <location>
        <begin position="222"/>
        <end position="346"/>
    </location>
</feature>
<accession>A0ABR0KKJ1</accession>
<keyword evidence="2" id="KW-0689">Ribosomal protein</keyword>
<proteinExistence type="predicted"/>
<dbReference type="InterPro" id="IPR019349">
    <property type="entry name" value="Ribosomal_mS35_mit"/>
</dbReference>
<organism evidence="2 3">
    <name type="scientific">Lithohypha guttulata</name>
    <dbReference type="NCBI Taxonomy" id="1690604"/>
    <lineage>
        <taxon>Eukaryota</taxon>
        <taxon>Fungi</taxon>
        <taxon>Dikarya</taxon>
        <taxon>Ascomycota</taxon>
        <taxon>Pezizomycotina</taxon>
        <taxon>Eurotiomycetes</taxon>
        <taxon>Chaetothyriomycetidae</taxon>
        <taxon>Chaetothyriales</taxon>
        <taxon>Trichomeriaceae</taxon>
        <taxon>Lithohypha</taxon>
    </lineage>
</organism>
<comment type="caution">
    <text evidence="2">The sequence shown here is derived from an EMBL/GenBank/DDBJ whole genome shotgun (WGS) entry which is preliminary data.</text>
</comment>
<gene>
    <name evidence="2" type="primary">RSM24</name>
    <name evidence="2" type="ORF">LTR24_001510</name>
</gene>
<dbReference type="InterPro" id="IPR039848">
    <property type="entry name" value="Ribosomal_mS35_mt"/>
</dbReference>
<reference evidence="2 3" key="1">
    <citation type="submission" date="2023-08" db="EMBL/GenBank/DDBJ databases">
        <title>Black Yeasts Isolated from many extreme environments.</title>
        <authorList>
            <person name="Coleine C."/>
            <person name="Stajich J.E."/>
            <person name="Selbmann L."/>
        </authorList>
    </citation>
    <scope>NUCLEOTIDE SEQUENCE [LARGE SCALE GENOMIC DNA]</scope>
    <source>
        <strain evidence="2 3">CCFEE 5885</strain>
    </source>
</reference>
<dbReference type="Proteomes" id="UP001345013">
    <property type="component" value="Unassembled WGS sequence"/>
</dbReference>
<keyword evidence="2" id="KW-0687">Ribonucleoprotein</keyword>
<keyword evidence="3" id="KW-1185">Reference proteome</keyword>
<protein>
    <submittedName>
        <fullName evidence="2">37S ribosomal protein S24, mitochondrial</fullName>
    </submittedName>
</protein>
<dbReference type="PANTHER" id="PTHR13490:SF0">
    <property type="entry name" value="SMALL RIBOSOMAL SUBUNIT PROTEIN MS35"/>
    <property type="match status" value="1"/>
</dbReference>
<evidence type="ECO:0000259" key="1">
    <source>
        <dbReference type="Pfam" id="PF10213"/>
    </source>
</evidence>
<dbReference type="EMBL" id="JAVRRG010000011">
    <property type="protein sequence ID" value="KAK5099109.1"/>
    <property type="molecule type" value="Genomic_DNA"/>
</dbReference>
<evidence type="ECO:0000313" key="3">
    <source>
        <dbReference type="Proteomes" id="UP001345013"/>
    </source>
</evidence>
<sequence length="396" mass="45632">MATASRHLCRSLLRTLNQPTAKRRCQSIRRQRIQPSPFRRISSSAFRVAETTTEGTTEATAEATQEDAVLEPEFNQKELDKPAQPYTVADLDPNERAHYETLSKQDQTQYMAVQNHVKAVMESDEIQNMSEDQARIVAREIDRSGINPNFLEERNLQALKDGYWQEDEDDEFGVVPDDDDDFSEDLITSVAESELEVHREIREYTRIAAWELPGLLQFTRPFELPDVNKSPLRFRYTTYMGESHPAQKKVVLEFTTREIAASAGLNEQQRIKLIKLIGVRYNPDKDLVKMSCEKFENQAQNKRYLGDLVQKLVAEAKDKTDMFEDVPLDFRHHKPKVVHQFPESWKLGETEAVKRLAEGRQGVQLLEEGQRLVDGKEMVEMYVRSKSVQPALGRAF</sequence>
<dbReference type="Pfam" id="PF10213">
    <property type="entry name" value="MRP-S28"/>
    <property type="match status" value="1"/>
</dbReference>
<dbReference type="GO" id="GO:0005840">
    <property type="term" value="C:ribosome"/>
    <property type="evidence" value="ECO:0007669"/>
    <property type="project" value="UniProtKB-KW"/>
</dbReference>